<keyword evidence="1" id="KW-0812">Transmembrane</keyword>
<evidence type="ECO:0008006" key="4">
    <source>
        <dbReference type="Google" id="ProtNLM"/>
    </source>
</evidence>
<dbReference type="Proteomes" id="UP000464593">
    <property type="component" value="Chromosome"/>
</dbReference>
<organism evidence="2 3">
    <name type="scientific">Pseudomonas monteilii</name>
    <dbReference type="NCBI Taxonomy" id="76759"/>
    <lineage>
        <taxon>Bacteria</taxon>
        <taxon>Pseudomonadati</taxon>
        <taxon>Pseudomonadota</taxon>
        <taxon>Gammaproteobacteria</taxon>
        <taxon>Pseudomonadales</taxon>
        <taxon>Pseudomonadaceae</taxon>
        <taxon>Pseudomonas</taxon>
    </lineage>
</organism>
<feature type="transmembrane region" description="Helical" evidence="1">
    <location>
        <begin position="66"/>
        <end position="88"/>
    </location>
</feature>
<evidence type="ECO:0000313" key="2">
    <source>
        <dbReference type="EMBL" id="QHB29011.1"/>
    </source>
</evidence>
<evidence type="ECO:0000256" key="1">
    <source>
        <dbReference type="SAM" id="Phobius"/>
    </source>
</evidence>
<evidence type="ECO:0000313" key="3">
    <source>
        <dbReference type="Proteomes" id="UP000464593"/>
    </source>
</evidence>
<reference evidence="2 3" key="1">
    <citation type="submission" date="2019-05" db="EMBL/GenBank/DDBJ databases">
        <title>Complete genome sequence of Pseudomonas Pseudomonas resinovorans.</title>
        <authorList>
            <person name="Chen H.-P."/>
        </authorList>
    </citation>
    <scope>NUCLEOTIDE SEQUENCE [LARGE SCALE GENOMIC DNA]</scope>
    <source>
        <strain evidence="2 3">TCU-CK1</strain>
    </source>
</reference>
<name>A0AAE6REJ7_9PSED</name>
<proteinExistence type="predicted"/>
<sequence>MTTEDTQFTVGKTTFYQGENGTHPLFRIEPGIPCRDAREQSSELMGYVRELTITGLMEEKSMMIWAAHYLSAMTQVLIVATAIAGHLVRALMSVRARMTVSTAIAPTRINCVAVVCFRYSRNAQA</sequence>
<accession>A0AAE6REJ7</accession>
<gene>
    <name evidence="2" type="ORF">TCK1_3665</name>
</gene>
<dbReference type="Pfam" id="PF11275">
    <property type="entry name" value="DUF3077"/>
    <property type="match status" value="1"/>
</dbReference>
<keyword evidence="1" id="KW-0472">Membrane</keyword>
<keyword evidence="1" id="KW-1133">Transmembrane helix</keyword>
<dbReference type="AlphaFoldDB" id="A0AAE6REJ7"/>
<dbReference type="EMBL" id="CP040324">
    <property type="protein sequence ID" value="QHB29011.1"/>
    <property type="molecule type" value="Genomic_DNA"/>
</dbReference>
<dbReference type="InterPro" id="IPR021427">
    <property type="entry name" value="DUF3077"/>
</dbReference>
<protein>
    <recommendedName>
        <fullName evidence="4">DUF3077 domain-containing protein</fullName>
    </recommendedName>
</protein>